<sequence length="45" mass="5142">MALPSESIAPLDTFLRRFIPVMLIMFHASLYELIEWLSAEVFGGE</sequence>
<name>A0A7U9BYI2_9GAMM</name>
<gene>
    <name evidence="1" type="ORF">KUC_3206</name>
</gene>
<dbReference type="EMBL" id="JH393259">
    <property type="protein sequence ID" value="EHJ91653.1"/>
    <property type="molecule type" value="Genomic_DNA"/>
</dbReference>
<proteinExistence type="predicted"/>
<dbReference type="Proteomes" id="UP000005756">
    <property type="component" value="Unassembled WGS sequence"/>
</dbReference>
<dbReference type="AlphaFoldDB" id="A0A7U9BYI2"/>
<protein>
    <submittedName>
        <fullName evidence="1">Uncharacterized protein</fullName>
    </submittedName>
</protein>
<accession>A0A7U9BYI2</accession>
<evidence type="ECO:0000313" key="2">
    <source>
        <dbReference type="Proteomes" id="UP000005756"/>
    </source>
</evidence>
<organism evidence="1 2">
    <name type="scientific">Vreelandella boliviensis LC1</name>
    <dbReference type="NCBI Taxonomy" id="1072583"/>
    <lineage>
        <taxon>Bacteria</taxon>
        <taxon>Pseudomonadati</taxon>
        <taxon>Pseudomonadota</taxon>
        <taxon>Gammaproteobacteria</taxon>
        <taxon>Oceanospirillales</taxon>
        <taxon>Halomonadaceae</taxon>
        <taxon>Vreelandella</taxon>
    </lineage>
</organism>
<reference evidence="1 2" key="1">
    <citation type="submission" date="2011-10" db="EMBL/GenBank/DDBJ databases">
        <authorList>
            <person name="Quillaguamn J."/>
            <person name="Guzmn D."/>
            <person name="Balderrama-Subieta A."/>
            <person name="Cardona-Ortuo C."/>
            <person name="Guevara-Martnez M."/>
            <person name="Callisaya-Quispe N."/>
        </authorList>
    </citation>
    <scope>NUCLEOTIDE SEQUENCE [LARGE SCALE GENOMIC DNA]</scope>
    <source>
        <strain evidence="1 2">LC1</strain>
    </source>
</reference>
<evidence type="ECO:0000313" key="1">
    <source>
        <dbReference type="EMBL" id="EHJ91653.1"/>
    </source>
</evidence>